<dbReference type="SUPFAM" id="SSF52402">
    <property type="entry name" value="Adenine nucleotide alpha hydrolases-like"/>
    <property type="match status" value="1"/>
</dbReference>
<organism evidence="1 2">
    <name type="scientific">Phenylobacterium koreense</name>
    <dbReference type="NCBI Taxonomy" id="266125"/>
    <lineage>
        <taxon>Bacteria</taxon>
        <taxon>Pseudomonadati</taxon>
        <taxon>Pseudomonadota</taxon>
        <taxon>Alphaproteobacteria</taxon>
        <taxon>Caulobacterales</taxon>
        <taxon>Caulobacteraceae</taxon>
        <taxon>Phenylobacterium</taxon>
    </lineage>
</organism>
<sequence length="283" mass="30158">MGYANIIAVLSGAPDDAFTLATAAELTHACGGETRVLLAPSQPDMRHWSFITPAALGPALRDARNAVQAARSSVEALTRELSVENALDLEPTSGRIRLIGEYPSDGPDLYGELPLCDLLVLGLGVLATGNVWETLVSRGLMTARTPLLVANHGPVERPAPAMIGWDGSHEAGRAVRAAVPLLKAASRVVIFQDPDHIPPDNRAAADPQRLRDYLRLHGVDRVTTLIAPGASRRNGLARAAASEDAELLVTGAFGHARLREEIFGGLTQDLLAARAPFNLFMRH</sequence>
<evidence type="ECO:0000313" key="2">
    <source>
        <dbReference type="Proteomes" id="UP001549110"/>
    </source>
</evidence>
<keyword evidence="2" id="KW-1185">Reference proteome</keyword>
<proteinExistence type="predicted"/>
<gene>
    <name evidence="1" type="ORF">ABID41_003871</name>
</gene>
<dbReference type="Proteomes" id="UP001549110">
    <property type="component" value="Unassembled WGS sequence"/>
</dbReference>
<dbReference type="EMBL" id="JBEPLU010000005">
    <property type="protein sequence ID" value="MET3528729.1"/>
    <property type="molecule type" value="Genomic_DNA"/>
</dbReference>
<protein>
    <submittedName>
        <fullName evidence="1">Nucleotide-binding universal stress UspA family protein</fullName>
    </submittedName>
</protein>
<accession>A0ABV2ENT7</accession>
<dbReference type="CDD" id="cd00293">
    <property type="entry name" value="USP-like"/>
    <property type="match status" value="1"/>
</dbReference>
<name>A0ABV2ENT7_9CAUL</name>
<evidence type="ECO:0000313" key="1">
    <source>
        <dbReference type="EMBL" id="MET3528729.1"/>
    </source>
</evidence>
<comment type="caution">
    <text evidence="1">The sequence shown here is derived from an EMBL/GenBank/DDBJ whole genome shotgun (WGS) entry which is preliminary data.</text>
</comment>
<dbReference type="Gene3D" id="3.40.50.12370">
    <property type="match status" value="1"/>
</dbReference>
<reference evidence="1 2" key="1">
    <citation type="submission" date="2024-06" db="EMBL/GenBank/DDBJ databases">
        <title>Genomic Encyclopedia of Type Strains, Phase IV (KMG-IV): sequencing the most valuable type-strain genomes for metagenomic binning, comparative biology and taxonomic classification.</title>
        <authorList>
            <person name="Goeker M."/>
        </authorList>
    </citation>
    <scope>NUCLEOTIDE SEQUENCE [LARGE SCALE GENOMIC DNA]</scope>
    <source>
        <strain evidence="1 2">DSM 17809</strain>
    </source>
</reference>
<dbReference type="RefSeq" id="WP_331931817.1">
    <property type="nucleotide sequence ID" value="NZ_JBEPLU010000005.1"/>
</dbReference>